<dbReference type="OrthoDB" id="542013at2759"/>
<dbReference type="PANTHER" id="PTHR43157:SF31">
    <property type="entry name" value="PHOSPHATIDYLINOSITOL-GLYCAN BIOSYNTHESIS CLASS F PROTEIN"/>
    <property type="match status" value="1"/>
</dbReference>
<reference evidence="2 3" key="1">
    <citation type="submission" date="2016-05" db="EMBL/GenBank/DDBJ databases">
        <title>Comparative analysis of secretome profiles of manganese(II)-oxidizing ascomycete fungi.</title>
        <authorList>
            <consortium name="DOE Joint Genome Institute"/>
            <person name="Zeiner C.A."/>
            <person name="Purvine S.O."/>
            <person name="Zink E.M."/>
            <person name="Wu S."/>
            <person name="Pasa-Tolic L."/>
            <person name="Chaput D.L."/>
            <person name="Haridas S."/>
            <person name="Grigoriev I.V."/>
            <person name="Santelli C.M."/>
            <person name="Hansel C.M."/>
        </authorList>
    </citation>
    <scope>NUCLEOTIDE SEQUENCE [LARGE SCALE GENOMIC DNA]</scope>
    <source>
        <strain evidence="2 3">AP3s5-JAC2a</strain>
    </source>
</reference>
<dbReference type="GeneID" id="28768453"/>
<dbReference type="InterPro" id="IPR036291">
    <property type="entry name" value="NAD(P)-bd_dom_sf"/>
</dbReference>
<protein>
    <submittedName>
        <fullName evidence="2">NAD(P)-binding protein</fullName>
    </submittedName>
</protein>
<dbReference type="STRING" id="1460663.A0A177CAR6"/>
<evidence type="ECO:0000256" key="1">
    <source>
        <dbReference type="ARBA" id="ARBA00023002"/>
    </source>
</evidence>
<gene>
    <name evidence="2" type="ORF">CC84DRAFT_1260084</name>
</gene>
<dbReference type="SUPFAM" id="SSF51735">
    <property type="entry name" value="NAD(P)-binding Rossmann-fold domains"/>
    <property type="match status" value="1"/>
</dbReference>
<accession>A0A177CAR6</accession>
<dbReference type="InterPro" id="IPR002347">
    <property type="entry name" value="SDR_fam"/>
</dbReference>
<evidence type="ECO:0000313" key="3">
    <source>
        <dbReference type="Proteomes" id="UP000077069"/>
    </source>
</evidence>
<dbReference type="AlphaFoldDB" id="A0A177CAR6"/>
<organism evidence="2 3">
    <name type="scientific">Paraphaeosphaeria sporulosa</name>
    <dbReference type="NCBI Taxonomy" id="1460663"/>
    <lineage>
        <taxon>Eukaryota</taxon>
        <taxon>Fungi</taxon>
        <taxon>Dikarya</taxon>
        <taxon>Ascomycota</taxon>
        <taxon>Pezizomycotina</taxon>
        <taxon>Dothideomycetes</taxon>
        <taxon>Pleosporomycetidae</taxon>
        <taxon>Pleosporales</taxon>
        <taxon>Massarineae</taxon>
        <taxon>Didymosphaeriaceae</taxon>
        <taxon>Paraphaeosphaeria</taxon>
    </lineage>
</organism>
<dbReference type="GO" id="GO:0016491">
    <property type="term" value="F:oxidoreductase activity"/>
    <property type="evidence" value="ECO:0007669"/>
    <property type="project" value="UniProtKB-KW"/>
</dbReference>
<dbReference type="RefSeq" id="XP_018035128.1">
    <property type="nucleotide sequence ID" value="XM_018184967.1"/>
</dbReference>
<evidence type="ECO:0000313" key="2">
    <source>
        <dbReference type="EMBL" id="OAG04763.1"/>
    </source>
</evidence>
<keyword evidence="3" id="KW-1185">Reference proteome</keyword>
<dbReference type="Gene3D" id="3.40.50.720">
    <property type="entry name" value="NAD(P)-binding Rossmann-like Domain"/>
    <property type="match status" value="1"/>
</dbReference>
<dbReference type="PANTHER" id="PTHR43157">
    <property type="entry name" value="PHOSPHATIDYLINOSITOL-GLYCAN BIOSYNTHESIS CLASS F PROTEIN-RELATED"/>
    <property type="match status" value="1"/>
</dbReference>
<dbReference type="Pfam" id="PF00106">
    <property type="entry name" value="adh_short"/>
    <property type="match status" value="1"/>
</dbReference>
<name>A0A177CAR6_9PLEO</name>
<dbReference type="InParanoid" id="A0A177CAR6"/>
<proteinExistence type="predicted"/>
<sequence length="338" mass="37619">MATSEPQFHYWRTLLWSQWCFTPPYPETQWTGKIVIVTGANIGLGREAARHFARLGAEKVIIAARNLDAAQKAKASIETSTKCGPSVIECWPLDLCSYDSVKAFATRCNTLPRLDCLLENAGVSKYRFYKTDGALDELQITTNVVSTFLLAFLLLPKLKKTALTYDTQPHLTIVTSELHHQTTIPERKALRQGVHSSLLDALNDPRTSSRSGRYPTSKLLQVLLLRELSSTLGQDYPVVLNCVNPGFCHSALTRDFAPIAYIGKIAMRARSTEVGSRTLVHAASAGRESFGEYLSNCQVALVSNFVRTSEGKDVQEMVWREVLGRLEEIELGISKNLR</sequence>
<dbReference type="PRINTS" id="PR00081">
    <property type="entry name" value="GDHRDH"/>
</dbReference>
<keyword evidence="1" id="KW-0560">Oxidoreductase</keyword>
<dbReference type="EMBL" id="KV441553">
    <property type="protein sequence ID" value="OAG04763.1"/>
    <property type="molecule type" value="Genomic_DNA"/>
</dbReference>
<dbReference type="Proteomes" id="UP000077069">
    <property type="component" value="Unassembled WGS sequence"/>
</dbReference>